<dbReference type="Gene3D" id="1.10.10.10">
    <property type="entry name" value="Winged helix-like DNA-binding domain superfamily/Winged helix DNA-binding domain"/>
    <property type="match status" value="1"/>
</dbReference>
<dbReference type="InterPro" id="IPR007367">
    <property type="entry name" value="DUF433"/>
</dbReference>
<accession>A0AAW9QXN0</accession>
<evidence type="ECO:0000313" key="1">
    <source>
        <dbReference type="EMBL" id="MEG3437814.1"/>
    </source>
</evidence>
<dbReference type="InterPro" id="IPR036388">
    <property type="entry name" value="WH-like_DNA-bd_sf"/>
</dbReference>
<dbReference type="PANTHER" id="PTHR34849">
    <property type="entry name" value="SSL5025 PROTEIN"/>
    <property type="match status" value="1"/>
</dbReference>
<gene>
    <name evidence="1" type="ORF">V0288_11860</name>
</gene>
<dbReference type="RefSeq" id="WP_332865294.1">
    <property type="nucleotide sequence ID" value="NZ_JBAFSM010000020.1"/>
</dbReference>
<organism evidence="1 2">
    <name type="scientific">Pannus brasiliensis CCIBt3594</name>
    <dbReference type="NCBI Taxonomy" id="1427578"/>
    <lineage>
        <taxon>Bacteria</taxon>
        <taxon>Bacillati</taxon>
        <taxon>Cyanobacteriota</taxon>
        <taxon>Cyanophyceae</taxon>
        <taxon>Oscillatoriophycideae</taxon>
        <taxon>Chroococcales</taxon>
        <taxon>Microcystaceae</taxon>
        <taxon>Pannus</taxon>
    </lineage>
</organism>
<reference evidence="1 2" key="1">
    <citation type="submission" date="2024-01" db="EMBL/GenBank/DDBJ databases">
        <title>Genomic insights into the taxonomy and metabolism of the cyanobacterium Pannus brasiliensis CCIBt3594.</title>
        <authorList>
            <person name="Machado M."/>
            <person name="Botero N.B."/>
            <person name="Andreote A.P.D."/>
            <person name="Feitosa A.M.T."/>
            <person name="Popin R."/>
            <person name="Sivonen K."/>
            <person name="Fiore M.F."/>
        </authorList>
    </citation>
    <scope>NUCLEOTIDE SEQUENCE [LARGE SCALE GENOMIC DNA]</scope>
    <source>
        <strain evidence="1 2">CCIBt3594</strain>
    </source>
</reference>
<dbReference type="SUPFAM" id="SSF46689">
    <property type="entry name" value="Homeodomain-like"/>
    <property type="match status" value="1"/>
</dbReference>
<name>A0AAW9QXN0_9CHRO</name>
<comment type="caution">
    <text evidence="1">The sequence shown here is derived from an EMBL/GenBank/DDBJ whole genome shotgun (WGS) entry which is preliminary data.</text>
</comment>
<evidence type="ECO:0000313" key="2">
    <source>
        <dbReference type="Proteomes" id="UP001328733"/>
    </source>
</evidence>
<dbReference type="Proteomes" id="UP001328733">
    <property type="component" value="Unassembled WGS sequence"/>
</dbReference>
<proteinExistence type="predicted"/>
<dbReference type="Pfam" id="PF04255">
    <property type="entry name" value="DUF433"/>
    <property type="match status" value="1"/>
</dbReference>
<dbReference type="PANTHER" id="PTHR34849:SF4">
    <property type="entry name" value="SLR1209 PROTEIN"/>
    <property type="match status" value="1"/>
</dbReference>
<dbReference type="EMBL" id="JBAFSM010000020">
    <property type="protein sequence ID" value="MEG3437814.1"/>
    <property type="molecule type" value="Genomic_DNA"/>
</dbReference>
<sequence length="115" mass="12696">MTREELETKLFSLDLSQKAELIEILTRNLTNGSRGIQKNAGVCGGSACIGDTRIPVWSLVNDRRLGLSDARILEAFPDLTAADLVNAWAYADAYPEEIALAIRENEEILSEEETD</sequence>
<keyword evidence="2" id="KW-1185">Reference proteome</keyword>
<dbReference type="AlphaFoldDB" id="A0AAW9QXN0"/>
<dbReference type="InterPro" id="IPR009057">
    <property type="entry name" value="Homeodomain-like_sf"/>
</dbReference>
<protein>
    <submittedName>
        <fullName evidence="1">DUF433 domain-containing protein</fullName>
    </submittedName>
</protein>